<protein>
    <submittedName>
        <fullName evidence="6">Nucleotide sugar dehydrogenase</fullName>
    </submittedName>
</protein>
<dbReference type="InterPro" id="IPR001732">
    <property type="entry name" value="UDP-Glc/GDP-Man_DH_N"/>
</dbReference>
<dbReference type="Proteomes" id="UP000005744">
    <property type="component" value="Unassembled WGS sequence"/>
</dbReference>
<name>I3CKL5_9GAMM</name>
<gene>
    <name evidence="6" type="ORF">BegalDRAFT_3340</name>
</gene>
<organism evidence="6 7">
    <name type="scientific">Beggiatoa alba B18LD</name>
    <dbReference type="NCBI Taxonomy" id="395493"/>
    <lineage>
        <taxon>Bacteria</taxon>
        <taxon>Pseudomonadati</taxon>
        <taxon>Pseudomonadota</taxon>
        <taxon>Gammaproteobacteria</taxon>
        <taxon>Thiotrichales</taxon>
        <taxon>Thiotrichaceae</taxon>
        <taxon>Beggiatoa</taxon>
    </lineage>
</organism>
<dbReference type="InterPro" id="IPR036220">
    <property type="entry name" value="UDP-Glc/GDP-Man_DH_C_sf"/>
</dbReference>
<feature type="domain" description="UDP-glucose/GDP-mannose dehydrogenase C-terminal" evidence="5">
    <location>
        <begin position="315"/>
        <end position="416"/>
    </location>
</feature>
<dbReference type="InterPro" id="IPR017476">
    <property type="entry name" value="UDP-Glc/GDP-Man"/>
</dbReference>
<dbReference type="GO" id="GO:0051287">
    <property type="term" value="F:NAD binding"/>
    <property type="evidence" value="ECO:0007669"/>
    <property type="project" value="InterPro"/>
</dbReference>
<evidence type="ECO:0000256" key="1">
    <source>
        <dbReference type="ARBA" id="ARBA00006601"/>
    </source>
</evidence>
<dbReference type="InterPro" id="IPR036291">
    <property type="entry name" value="NAD(P)-bd_dom_sf"/>
</dbReference>
<dbReference type="RefSeq" id="WP_002691978.1">
    <property type="nucleotide sequence ID" value="NZ_JH600070.1"/>
</dbReference>
<dbReference type="EMBL" id="JH600070">
    <property type="protein sequence ID" value="EIJ44158.1"/>
    <property type="molecule type" value="Genomic_DNA"/>
</dbReference>
<proteinExistence type="inferred from homology"/>
<dbReference type="InterPro" id="IPR028359">
    <property type="entry name" value="UDP_ManNAc/GlcNAc_DH"/>
</dbReference>
<keyword evidence="7" id="KW-1185">Reference proteome</keyword>
<dbReference type="SUPFAM" id="SSF52413">
    <property type="entry name" value="UDP-glucose/GDP-mannose dehydrogenase C-terminal domain"/>
    <property type="match status" value="1"/>
</dbReference>
<dbReference type="SMART" id="SM00984">
    <property type="entry name" value="UDPG_MGDP_dh_C"/>
    <property type="match status" value="1"/>
</dbReference>
<dbReference type="Pfam" id="PF00984">
    <property type="entry name" value="UDPG_MGDP_dh"/>
    <property type="match status" value="1"/>
</dbReference>
<dbReference type="Gene3D" id="3.40.50.720">
    <property type="entry name" value="NAD(P)-binding Rossmann-like Domain"/>
    <property type="match status" value="2"/>
</dbReference>
<dbReference type="InterPro" id="IPR014026">
    <property type="entry name" value="UDP-Glc/GDP-Man_DH_dimer"/>
</dbReference>
<accession>I3CKL5</accession>
<dbReference type="SUPFAM" id="SSF51735">
    <property type="entry name" value="NAD(P)-binding Rossmann-fold domains"/>
    <property type="match status" value="1"/>
</dbReference>
<keyword evidence="3" id="KW-0520">NAD</keyword>
<evidence type="ECO:0000313" key="6">
    <source>
        <dbReference type="EMBL" id="EIJ44158.1"/>
    </source>
</evidence>
<dbReference type="GO" id="GO:0016616">
    <property type="term" value="F:oxidoreductase activity, acting on the CH-OH group of donors, NAD or NADP as acceptor"/>
    <property type="evidence" value="ECO:0007669"/>
    <property type="project" value="InterPro"/>
</dbReference>
<dbReference type="Pfam" id="PF03721">
    <property type="entry name" value="UDPG_MGDP_dh_N"/>
    <property type="match status" value="1"/>
</dbReference>
<dbReference type="PIRSF" id="PIRSF500136">
    <property type="entry name" value="UDP_ManNAc_DH"/>
    <property type="match status" value="1"/>
</dbReference>
<evidence type="ECO:0000256" key="2">
    <source>
        <dbReference type="ARBA" id="ARBA00023002"/>
    </source>
</evidence>
<dbReference type="PANTHER" id="PTHR43491">
    <property type="entry name" value="UDP-N-ACETYL-D-MANNOSAMINE DEHYDROGENASE"/>
    <property type="match status" value="1"/>
</dbReference>
<keyword evidence="2" id="KW-0560">Oxidoreductase</keyword>
<dbReference type="eggNOG" id="COG0677">
    <property type="taxonomic scope" value="Bacteria"/>
</dbReference>
<dbReference type="HOGENOM" id="CLU_023810_3_1_6"/>
<dbReference type="GO" id="GO:0016628">
    <property type="term" value="F:oxidoreductase activity, acting on the CH-CH group of donors, NAD or NADP as acceptor"/>
    <property type="evidence" value="ECO:0007669"/>
    <property type="project" value="InterPro"/>
</dbReference>
<dbReference type="PIRSF" id="PIRSF000124">
    <property type="entry name" value="UDPglc_GDPman_dh"/>
    <property type="match status" value="1"/>
</dbReference>
<sequence>MSHNRKVSIIGLGYVGLPAAVAFAKYGRVIGFDINQQRIQALQAGHDHTHEVDNIALQQADVLFTTDPTQLKQADFHIIAVPTPVDEQKHPDLLPVLKASKTVGQQLKRGDIVVYESTVYPGATEETCVPVLERESGLRCGVDFSVGYSPERINPGDKVHTFTNIMKVVSGFDTDTLEIVAQVYGSVVTAGVYRAASIKIAEAAKVVENTQRDVNIALINELSMIFNRLGIDTHDVLKAAGTKWNFLPFTPGLVGGHCIGVDPYYLDHKARQVGYKPQIIPASRLLNDSMGVFIAEQALQHLERLGSIVQASIVTVLGISFKENVPDLRNTRVIDIIHTLQQHGVIVQVYDPFVDATEAQHELGITLCKAEDLKKSACVILAVAHQDFLKQGWAWLSSLLEDKRSLVVDVKGVLPRETIPPNIQLWRL</sequence>
<dbReference type="InterPro" id="IPR008927">
    <property type="entry name" value="6-PGluconate_DH-like_C_sf"/>
</dbReference>
<evidence type="ECO:0000313" key="7">
    <source>
        <dbReference type="Proteomes" id="UP000005744"/>
    </source>
</evidence>
<evidence type="ECO:0000256" key="4">
    <source>
        <dbReference type="PIRNR" id="PIRNR000124"/>
    </source>
</evidence>
<evidence type="ECO:0000259" key="5">
    <source>
        <dbReference type="SMART" id="SM00984"/>
    </source>
</evidence>
<comment type="similarity">
    <text evidence="1 4">Belongs to the UDP-glucose/GDP-mannose dehydrogenase family.</text>
</comment>
<evidence type="ECO:0000256" key="3">
    <source>
        <dbReference type="ARBA" id="ARBA00023027"/>
    </source>
</evidence>
<dbReference type="STRING" id="395493.BegalDRAFT_3340"/>
<dbReference type="SUPFAM" id="SSF48179">
    <property type="entry name" value="6-phosphogluconate dehydrogenase C-terminal domain-like"/>
    <property type="match status" value="1"/>
</dbReference>
<dbReference type="OrthoDB" id="9803238at2"/>
<dbReference type="InterPro" id="IPR014027">
    <property type="entry name" value="UDP-Glc/GDP-Man_DH_C"/>
</dbReference>
<dbReference type="AlphaFoldDB" id="I3CKL5"/>
<dbReference type="NCBIfam" id="TIGR03026">
    <property type="entry name" value="NDP-sugDHase"/>
    <property type="match status" value="1"/>
</dbReference>
<dbReference type="GO" id="GO:0000271">
    <property type="term" value="P:polysaccharide biosynthetic process"/>
    <property type="evidence" value="ECO:0007669"/>
    <property type="project" value="InterPro"/>
</dbReference>
<reference evidence="6 7" key="1">
    <citation type="submission" date="2011-11" db="EMBL/GenBank/DDBJ databases">
        <title>Improved High-Quality Draft sequence of Beggiatoa alba B18lD.</title>
        <authorList>
            <consortium name="US DOE Joint Genome Institute"/>
            <person name="Lucas S."/>
            <person name="Han J."/>
            <person name="Lapidus A."/>
            <person name="Cheng J.-F."/>
            <person name="Goodwin L."/>
            <person name="Pitluck S."/>
            <person name="Peters L."/>
            <person name="Mikhailova N."/>
            <person name="Held B."/>
            <person name="Detter J.C."/>
            <person name="Han C."/>
            <person name="Tapia R."/>
            <person name="Land M."/>
            <person name="Hauser L."/>
            <person name="Kyrpides N."/>
            <person name="Ivanova N."/>
            <person name="Pagani I."/>
            <person name="Samuel K."/>
            <person name="Teske A."/>
            <person name="Mueller J."/>
            <person name="Woyke T."/>
        </authorList>
    </citation>
    <scope>NUCLEOTIDE SEQUENCE [LARGE SCALE GENOMIC DNA]</scope>
    <source>
        <strain evidence="6 7">B18LD</strain>
    </source>
</reference>
<dbReference type="Pfam" id="PF03720">
    <property type="entry name" value="UDPG_MGDP_dh_C"/>
    <property type="match status" value="1"/>
</dbReference>
<dbReference type="PANTHER" id="PTHR43491:SF2">
    <property type="entry name" value="UDP-N-ACETYL-D-MANNOSAMINE DEHYDROGENASE"/>
    <property type="match status" value="1"/>
</dbReference>